<feature type="region of interest" description="Disordered" evidence="1">
    <location>
        <begin position="223"/>
        <end position="243"/>
    </location>
</feature>
<comment type="caution">
    <text evidence="3">The sequence shown here is derived from an EMBL/GenBank/DDBJ whole genome shotgun (WGS) entry which is preliminary data.</text>
</comment>
<dbReference type="EMBL" id="JAEHFJ010000004">
    <property type="protein sequence ID" value="MBJ2174604.1"/>
    <property type="molecule type" value="Genomic_DNA"/>
</dbReference>
<keyword evidence="2" id="KW-1133">Transmembrane helix</keyword>
<evidence type="ECO:0008006" key="5">
    <source>
        <dbReference type="Google" id="ProtNLM"/>
    </source>
</evidence>
<dbReference type="RefSeq" id="WP_198841334.1">
    <property type="nucleotide sequence ID" value="NZ_JAEHFJ010000004.1"/>
</dbReference>
<protein>
    <recommendedName>
        <fullName evidence="5">DUF4230 domain-containing protein</fullName>
    </recommendedName>
</protein>
<reference evidence="3 4" key="1">
    <citation type="submission" date="2020-12" db="EMBL/GenBank/DDBJ databases">
        <title>Aureibaculum luteum sp. nov. and Aureibaculum flavum sp. nov., novel members of the family Flavobacteriaceae isolated from Antarctic intertidal sediments.</title>
        <authorList>
            <person name="He X."/>
            <person name="Zhang X."/>
        </authorList>
    </citation>
    <scope>NUCLEOTIDE SEQUENCE [LARGE SCALE GENOMIC DNA]</scope>
    <source>
        <strain evidence="3 4">A20</strain>
    </source>
</reference>
<evidence type="ECO:0000256" key="1">
    <source>
        <dbReference type="SAM" id="MobiDB-lite"/>
    </source>
</evidence>
<keyword evidence="4" id="KW-1185">Reference proteome</keyword>
<evidence type="ECO:0000313" key="3">
    <source>
        <dbReference type="EMBL" id="MBJ2174604.1"/>
    </source>
</evidence>
<dbReference type="Proteomes" id="UP000623301">
    <property type="component" value="Unassembled WGS sequence"/>
</dbReference>
<feature type="transmembrane region" description="Helical" evidence="2">
    <location>
        <begin position="35"/>
        <end position="58"/>
    </location>
</feature>
<sequence length="243" mass="26852">MYTILTIIAAVLVVGLLAYLIVNKIPKGVRPVISIVLWLLIAFLGYSIYTAIMAPIAFNKEKVARYSKVIDNLKMIRDAELAHREVTGVFTDKPSDLIKFIDTAKFAITETRNIVVQEQRGALTIDVEKRVVDTIGFKDVRADFAGKNYAKMFEVPGTSAKFDLQTSSVEKVQGISASVFEAKVDKAVVLEGLDKDFIRQEKEALGGVDVRGEFISVGSLEDVKTGGNWPPSYDTAEEKDKNE</sequence>
<proteinExistence type="predicted"/>
<keyword evidence="2" id="KW-0472">Membrane</keyword>
<organism evidence="3 4">
    <name type="scientific">Aureibaculum flavum</name>
    <dbReference type="NCBI Taxonomy" id="2795986"/>
    <lineage>
        <taxon>Bacteria</taxon>
        <taxon>Pseudomonadati</taxon>
        <taxon>Bacteroidota</taxon>
        <taxon>Flavobacteriia</taxon>
        <taxon>Flavobacteriales</taxon>
        <taxon>Flavobacteriaceae</taxon>
        <taxon>Aureibaculum</taxon>
    </lineage>
</organism>
<keyword evidence="2" id="KW-0812">Transmembrane</keyword>
<name>A0ABS0WRN8_9FLAO</name>
<evidence type="ECO:0000313" key="4">
    <source>
        <dbReference type="Proteomes" id="UP000623301"/>
    </source>
</evidence>
<gene>
    <name evidence="3" type="ORF">JBL43_10175</name>
</gene>
<accession>A0ABS0WRN8</accession>
<feature type="transmembrane region" description="Helical" evidence="2">
    <location>
        <begin position="6"/>
        <end position="23"/>
    </location>
</feature>
<evidence type="ECO:0000256" key="2">
    <source>
        <dbReference type="SAM" id="Phobius"/>
    </source>
</evidence>